<protein>
    <recommendedName>
        <fullName evidence="5">Ribosome maturation factor RimM</fullName>
    </recommendedName>
</protein>
<evidence type="ECO:0000313" key="8">
    <source>
        <dbReference type="EMBL" id="SMG15820.1"/>
    </source>
</evidence>
<dbReference type="SUPFAM" id="SSF50447">
    <property type="entry name" value="Translation proteins"/>
    <property type="match status" value="1"/>
</dbReference>
<dbReference type="PANTHER" id="PTHR33692">
    <property type="entry name" value="RIBOSOME MATURATION FACTOR RIMM"/>
    <property type="match status" value="1"/>
</dbReference>
<dbReference type="GO" id="GO:0042274">
    <property type="term" value="P:ribosomal small subunit biogenesis"/>
    <property type="evidence" value="ECO:0007669"/>
    <property type="project" value="UniProtKB-UniRule"/>
</dbReference>
<dbReference type="Gene3D" id="2.30.30.240">
    <property type="entry name" value="PRC-barrel domain"/>
    <property type="match status" value="1"/>
</dbReference>
<evidence type="ECO:0000256" key="3">
    <source>
        <dbReference type="ARBA" id="ARBA00022552"/>
    </source>
</evidence>
<reference evidence="8 9" key="1">
    <citation type="submission" date="2017-04" db="EMBL/GenBank/DDBJ databases">
        <authorList>
            <person name="Afonso C.L."/>
            <person name="Miller P.J."/>
            <person name="Scott M.A."/>
            <person name="Spackman E."/>
            <person name="Goraichik I."/>
            <person name="Dimitrov K.M."/>
            <person name="Suarez D.L."/>
            <person name="Swayne D.E."/>
        </authorList>
    </citation>
    <scope>NUCLEOTIDE SEQUENCE [LARGE SCALE GENOMIC DNA]</scope>
    <source>
        <strain evidence="8 9">11</strain>
    </source>
</reference>
<organism evidence="8 9">
    <name type="scientific">Paenibacillus aquistagni</name>
    <dbReference type="NCBI Taxonomy" id="1852522"/>
    <lineage>
        <taxon>Bacteria</taxon>
        <taxon>Bacillati</taxon>
        <taxon>Bacillota</taxon>
        <taxon>Bacilli</taxon>
        <taxon>Bacillales</taxon>
        <taxon>Paenibacillaceae</taxon>
        <taxon>Paenibacillus</taxon>
    </lineage>
</organism>
<dbReference type="Proteomes" id="UP000193834">
    <property type="component" value="Unassembled WGS sequence"/>
</dbReference>
<comment type="domain">
    <text evidence="5">The PRC barrel domain binds ribosomal protein uS19.</text>
</comment>
<keyword evidence="3 5" id="KW-0698">rRNA processing</keyword>
<dbReference type="InterPro" id="IPR036976">
    <property type="entry name" value="RimM_N_sf"/>
</dbReference>
<evidence type="ECO:0000259" key="7">
    <source>
        <dbReference type="Pfam" id="PF05239"/>
    </source>
</evidence>
<keyword evidence="2 5" id="KW-0690">Ribosome biogenesis</keyword>
<comment type="function">
    <text evidence="5">An accessory protein needed during the final step in the assembly of 30S ribosomal subunit, possibly for assembly of the head region. Essential for efficient processing of 16S rRNA. May be needed both before and after RbfA during the maturation of 16S rRNA. It has affinity for free ribosomal 30S subunits but not for 70S ribosomes.</text>
</comment>
<dbReference type="OrthoDB" id="9810331at2"/>
<dbReference type="NCBIfam" id="TIGR02273">
    <property type="entry name" value="16S_RimM"/>
    <property type="match status" value="1"/>
</dbReference>
<dbReference type="HAMAP" id="MF_00014">
    <property type="entry name" value="Ribosome_mat_RimM"/>
    <property type="match status" value="1"/>
</dbReference>
<keyword evidence="1 5" id="KW-0963">Cytoplasm</keyword>
<dbReference type="InterPro" id="IPR011033">
    <property type="entry name" value="PRC_barrel-like_sf"/>
</dbReference>
<feature type="domain" description="PRC-barrel" evidence="7">
    <location>
        <begin position="98"/>
        <end position="171"/>
    </location>
</feature>
<accession>A0A1X7IMA6</accession>
<dbReference type="SUPFAM" id="SSF50346">
    <property type="entry name" value="PRC-barrel domain"/>
    <property type="match status" value="1"/>
</dbReference>
<dbReference type="InterPro" id="IPR002676">
    <property type="entry name" value="RimM_N"/>
</dbReference>
<dbReference type="InterPro" id="IPR027275">
    <property type="entry name" value="PRC-brl_dom"/>
</dbReference>
<dbReference type="GO" id="GO:0005840">
    <property type="term" value="C:ribosome"/>
    <property type="evidence" value="ECO:0007669"/>
    <property type="project" value="InterPro"/>
</dbReference>
<evidence type="ECO:0000256" key="1">
    <source>
        <dbReference type="ARBA" id="ARBA00022490"/>
    </source>
</evidence>
<evidence type="ECO:0000256" key="5">
    <source>
        <dbReference type="HAMAP-Rule" id="MF_00014"/>
    </source>
</evidence>
<sequence>MDKSLFTVGVVVNTQGIRGEVKIVPHTDFAEERFAPKSKLVLVQESSNRMVPVTVEHSRLHKNMYVVKFKEFNNINEVEAFKTWLIKVSVEEREPLEEGEYYYSDIIGCMVVTEDGEELGPIKEILAPGANHVWVVKMPKGKDLLLPVIDPVILDVNVKEKRVTVHLMEGLME</sequence>
<feature type="domain" description="RimM N-terminal" evidence="6">
    <location>
        <begin position="7"/>
        <end position="91"/>
    </location>
</feature>
<evidence type="ECO:0000256" key="2">
    <source>
        <dbReference type="ARBA" id="ARBA00022517"/>
    </source>
</evidence>
<dbReference type="AlphaFoldDB" id="A0A1X7IMA6"/>
<dbReference type="Pfam" id="PF01782">
    <property type="entry name" value="RimM"/>
    <property type="match status" value="1"/>
</dbReference>
<dbReference type="GO" id="GO:0043022">
    <property type="term" value="F:ribosome binding"/>
    <property type="evidence" value="ECO:0007669"/>
    <property type="project" value="InterPro"/>
</dbReference>
<proteinExistence type="inferred from homology"/>
<comment type="subcellular location">
    <subcellularLocation>
        <location evidence="5">Cytoplasm</location>
    </subcellularLocation>
</comment>
<keyword evidence="4 5" id="KW-0143">Chaperone</keyword>
<dbReference type="RefSeq" id="WP_085492839.1">
    <property type="nucleotide sequence ID" value="NZ_FXAZ01000001.1"/>
</dbReference>
<comment type="subunit">
    <text evidence="5">Binds ribosomal protein uS19.</text>
</comment>
<dbReference type="InterPro" id="IPR009000">
    <property type="entry name" value="Transl_B-barrel_sf"/>
</dbReference>
<dbReference type="GO" id="GO:0005737">
    <property type="term" value="C:cytoplasm"/>
    <property type="evidence" value="ECO:0007669"/>
    <property type="project" value="UniProtKB-SubCell"/>
</dbReference>
<dbReference type="EMBL" id="FXAZ01000001">
    <property type="protein sequence ID" value="SMG15820.1"/>
    <property type="molecule type" value="Genomic_DNA"/>
</dbReference>
<evidence type="ECO:0000256" key="4">
    <source>
        <dbReference type="ARBA" id="ARBA00023186"/>
    </source>
</evidence>
<dbReference type="STRING" id="1852522.SAMN06295960_0588"/>
<evidence type="ECO:0000259" key="6">
    <source>
        <dbReference type="Pfam" id="PF01782"/>
    </source>
</evidence>
<keyword evidence="9" id="KW-1185">Reference proteome</keyword>
<dbReference type="Pfam" id="PF05239">
    <property type="entry name" value="PRC"/>
    <property type="match status" value="1"/>
</dbReference>
<name>A0A1X7IMA6_9BACL</name>
<dbReference type="InterPro" id="IPR011961">
    <property type="entry name" value="RimM"/>
</dbReference>
<comment type="similarity">
    <text evidence="5">Belongs to the RimM family.</text>
</comment>
<gene>
    <name evidence="5" type="primary">rimM</name>
    <name evidence="8" type="ORF">SAMN06295960_0588</name>
</gene>
<evidence type="ECO:0000313" key="9">
    <source>
        <dbReference type="Proteomes" id="UP000193834"/>
    </source>
</evidence>
<dbReference type="GO" id="GO:0006364">
    <property type="term" value="P:rRNA processing"/>
    <property type="evidence" value="ECO:0007669"/>
    <property type="project" value="UniProtKB-UniRule"/>
</dbReference>
<dbReference type="PANTHER" id="PTHR33692:SF1">
    <property type="entry name" value="RIBOSOME MATURATION FACTOR RIMM"/>
    <property type="match status" value="1"/>
</dbReference>
<dbReference type="Gene3D" id="2.40.30.60">
    <property type="entry name" value="RimM"/>
    <property type="match status" value="1"/>
</dbReference>